<keyword evidence="1" id="KW-0677">Repeat</keyword>
<dbReference type="Pfam" id="PF13181">
    <property type="entry name" value="TPR_8"/>
    <property type="match status" value="1"/>
</dbReference>
<keyword evidence="6" id="KW-1185">Reference proteome</keyword>
<dbReference type="AlphaFoldDB" id="A0A4Q7P1E3"/>
<evidence type="ECO:0000313" key="6">
    <source>
        <dbReference type="Proteomes" id="UP000292262"/>
    </source>
</evidence>
<dbReference type="SMART" id="SM00028">
    <property type="entry name" value="TPR"/>
    <property type="match status" value="4"/>
</dbReference>
<dbReference type="Pfam" id="PF13432">
    <property type="entry name" value="TPR_16"/>
    <property type="match status" value="1"/>
</dbReference>
<feature type="repeat" description="TPR" evidence="3">
    <location>
        <begin position="144"/>
        <end position="177"/>
    </location>
</feature>
<keyword evidence="4" id="KW-0732">Signal</keyword>
<accession>A0A4Q7P1E3</accession>
<dbReference type="PROSITE" id="PS50005">
    <property type="entry name" value="TPR"/>
    <property type="match status" value="3"/>
</dbReference>
<gene>
    <name evidence="5" type="ORF">EV197_1761</name>
</gene>
<dbReference type="InterPro" id="IPR011990">
    <property type="entry name" value="TPR-like_helical_dom_sf"/>
</dbReference>
<comment type="caution">
    <text evidence="5">The sequence shown here is derived from an EMBL/GenBank/DDBJ whole genome shotgun (WGS) entry which is preliminary data.</text>
</comment>
<reference evidence="5 6" key="1">
    <citation type="submission" date="2019-02" db="EMBL/GenBank/DDBJ databases">
        <title>Genomic Encyclopedia of Type Strains, Phase IV (KMG-IV): sequencing the most valuable type-strain genomes for metagenomic binning, comparative biology and taxonomic classification.</title>
        <authorList>
            <person name="Goeker M."/>
        </authorList>
    </citation>
    <scope>NUCLEOTIDE SEQUENCE [LARGE SCALE GENOMIC DNA]</scope>
    <source>
        <strain evidence="5 6">DSM 17196</strain>
    </source>
</reference>
<dbReference type="SUPFAM" id="SSF48452">
    <property type="entry name" value="TPR-like"/>
    <property type="match status" value="1"/>
</dbReference>
<sequence>MEKLHAYILSLLLISILTSCNTNKNPFQDLSADEKTQKIKSFEYAKATYFQGSLRRQKYFDSLIQLNPSNHEYYKAKSMSHSKIGDYHLAFPLLQEAMKLNPKETLYYTSWLMSDLYKDYDRALSYLNQYDAYTPGKTDYAWGENVNFLKGEVLQALGRHEEAIEEFTKAIEVEGDFIDYAAFVYRGISYDYLGQFEKALQDYDSTLQIYDKSSMAYYYRALTLVKLNKKEEAVKNLNKALDLIKLGYKKSDPYKEVYNEIYQMQVVDKLAELQR</sequence>
<dbReference type="PANTHER" id="PTHR44858:SF1">
    <property type="entry name" value="UDP-N-ACETYLGLUCOSAMINE--PEPTIDE N-ACETYLGLUCOSAMINYLTRANSFERASE SPINDLY-RELATED"/>
    <property type="match status" value="1"/>
</dbReference>
<dbReference type="Proteomes" id="UP000292262">
    <property type="component" value="Unassembled WGS sequence"/>
</dbReference>
<dbReference type="InterPro" id="IPR019734">
    <property type="entry name" value="TPR_rpt"/>
</dbReference>
<dbReference type="PROSITE" id="PS51257">
    <property type="entry name" value="PROKAR_LIPOPROTEIN"/>
    <property type="match status" value="1"/>
</dbReference>
<feature type="signal peptide" evidence="4">
    <location>
        <begin position="1"/>
        <end position="24"/>
    </location>
</feature>
<evidence type="ECO:0000256" key="1">
    <source>
        <dbReference type="ARBA" id="ARBA00022737"/>
    </source>
</evidence>
<dbReference type="Gene3D" id="1.25.40.10">
    <property type="entry name" value="Tetratricopeptide repeat domain"/>
    <property type="match status" value="2"/>
</dbReference>
<dbReference type="EMBL" id="SGXE01000002">
    <property type="protein sequence ID" value="RZS93190.1"/>
    <property type="molecule type" value="Genomic_DNA"/>
</dbReference>
<protein>
    <submittedName>
        <fullName evidence="5">Tetratricopeptide repeat protein</fullName>
    </submittedName>
</protein>
<dbReference type="InterPro" id="IPR050498">
    <property type="entry name" value="Ycf3"/>
</dbReference>
<proteinExistence type="predicted"/>
<dbReference type="OrthoDB" id="935812at2"/>
<feature type="repeat" description="TPR" evidence="3">
    <location>
        <begin position="71"/>
        <end position="104"/>
    </location>
</feature>
<evidence type="ECO:0000256" key="4">
    <source>
        <dbReference type="SAM" id="SignalP"/>
    </source>
</evidence>
<name>A0A4Q7P1E3_9FLAO</name>
<keyword evidence="2 3" id="KW-0802">TPR repeat</keyword>
<dbReference type="RefSeq" id="WP_130286334.1">
    <property type="nucleotide sequence ID" value="NZ_SGXE01000002.1"/>
</dbReference>
<dbReference type="PANTHER" id="PTHR44858">
    <property type="entry name" value="TETRATRICOPEPTIDE REPEAT PROTEIN 6"/>
    <property type="match status" value="1"/>
</dbReference>
<evidence type="ECO:0000256" key="2">
    <source>
        <dbReference type="ARBA" id="ARBA00022803"/>
    </source>
</evidence>
<evidence type="ECO:0000313" key="5">
    <source>
        <dbReference type="EMBL" id="RZS93190.1"/>
    </source>
</evidence>
<feature type="chain" id="PRO_5020511950" evidence="4">
    <location>
        <begin position="25"/>
        <end position="275"/>
    </location>
</feature>
<feature type="repeat" description="TPR" evidence="3">
    <location>
        <begin position="180"/>
        <end position="213"/>
    </location>
</feature>
<organism evidence="5 6">
    <name type="scientific">Aquimarina brevivitae</name>
    <dbReference type="NCBI Taxonomy" id="323412"/>
    <lineage>
        <taxon>Bacteria</taxon>
        <taxon>Pseudomonadati</taxon>
        <taxon>Bacteroidota</taxon>
        <taxon>Flavobacteriia</taxon>
        <taxon>Flavobacteriales</taxon>
        <taxon>Flavobacteriaceae</taxon>
        <taxon>Aquimarina</taxon>
    </lineage>
</organism>
<evidence type="ECO:0000256" key="3">
    <source>
        <dbReference type="PROSITE-ProRule" id="PRU00339"/>
    </source>
</evidence>